<dbReference type="RefSeq" id="WP_159663693.1">
    <property type="nucleotide sequence ID" value="NZ_WUUS01000002.1"/>
</dbReference>
<feature type="domain" description="DUF8128" evidence="2">
    <location>
        <begin position="9"/>
        <end position="350"/>
    </location>
</feature>
<dbReference type="EMBL" id="WUUS01000002">
    <property type="protein sequence ID" value="MXR40527.1"/>
    <property type="molecule type" value="Genomic_DNA"/>
</dbReference>
<feature type="compositionally biased region" description="Polar residues" evidence="1">
    <location>
        <begin position="386"/>
        <end position="401"/>
    </location>
</feature>
<protein>
    <submittedName>
        <fullName evidence="3">Type IV secretion system DNA-binding domain-containing protein</fullName>
    </submittedName>
</protein>
<feature type="region of interest" description="Disordered" evidence="1">
    <location>
        <begin position="503"/>
        <end position="525"/>
    </location>
</feature>
<name>A0A6B0SQ00_9EURY</name>
<dbReference type="SUPFAM" id="SSF52540">
    <property type="entry name" value="P-loop containing nucleoside triphosphate hydrolases"/>
    <property type="match status" value="1"/>
</dbReference>
<keyword evidence="3" id="KW-0238">DNA-binding</keyword>
<evidence type="ECO:0000259" key="2">
    <source>
        <dbReference type="Pfam" id="PF26449"/>
    </source>
</evidence>
<dbReference type="PANTHER" id="PTHR30121">
    <property type="entry name" value="UNCHARACTERIZED PROTEIN YJGR-RELATED"/>
    <property type="match status" value="1"/>
</dbReference>
<accession>A0A6B0SQ00</accession>
<feature type="region of interest" description="Disordered" evidence="1">
    <location>
        <begin position="1797"/>
        <end position="1890"/>
    </location>
</feature>
<dbReference type="Gene3D" id="3.40.50.300">
    <property type="entry name" value="P-loop containing nucleotide triphosphate hydrolases"/>
    <property type="match status" value="2"/>
</dbReference>
<gene>
    <name evidence="3" type="ORF">GRX01_04085</name>
</gene>
<feature type="compositionally biased region" description="Acidic residues" evidence="1">
    <location>
        <begin position="1797"/>
        <end position="1807"/>
    </location>
</feature>
<dbReference type="Proteomes" id="UP000437065">
    <property type="component" value="Unassembled WGS sequence"/>
</dbReference>
<reference evidence="3 4" key="1">
    <citation type="submission" date="2019-12" db="EMBL/GenBank/DDBJ databases">
        <title>Isolation and characterization of three novel carbon monoxide-oxidizing members of Halobacteria from salione crusts and soils.</title>
        <authorList>
            <person name="Myers M.R."/>
            <person name="King G.M."/>
        </authorList>
    </citation>
    <scope>NUCLEOTIDE SEQUENCE [LARGE SCALE GENOMIC DNA]</scope>
    <source>
        <strain evidence="3 4">WSA2</strain>
    </source>
</reference>
<evidence type="ECO:0000313" key="4">
    <source>
        <dbReference type="Proteomes" id="UP000437065"/>
    </source>
</evidence>
<dbReference type="InterPro" id="IPR027417">
    <property type="entry name" value="P-loop_NTPase"/>
</dbReference>
<dbReference type="GO" id="GO:0003677">
    <property type="term" value="F:DNA binding"/>
    <property type="evidence" value="ECO:0007669"/>
    <property type="project" value="UniProtKB-KW"/>
</dbReference>
<dbReference type="Pfam" id="PF26449">
    <property type="entry name" value="DUF8128"/>
    <property type="match status" value="1"/>
</dbReference>
<organism evidence="3 4">
    <name type="scientific">Halobaculum saliterrae</name>
    <dbReference type="NCBI Taxonomy" id="2073113"/>
    <lineage>
        <taxon>Archaea</taxon>
        <taxon>Methanobacteriati</taxon>
        <taxon>Methanobacteriota</taxon>
        <taxon>Stenosarchaea group</taxon>
        <taxon>Halobacteria</taxon>
        <taxon>Halobacteriales</taxon>
        <taxon>Haloferacaceae</taxon>
        <taxon>Halobaculum</taxon>
    </lineage>
</organism>
<dbReference type="InterPro" id="IPR051162">
    <property type="entry name" value="T4SS_component"/>
</dbReference>
<evidence type="ECO:0000313" key="3">
    <source>
        <dbReference type="EMBL" id="MXR40527.1"/>
    </source>
</evidence>
<dbReference type="InterPro" id="IPR058441">
    <property type="entry name" value="DUF8128"/>
</dbReference>
<feature type="compositionally biased region" description="Low complexity" evidence="1">
    <location>
        <begin position="1830"/>
        <end position="1864"/>
    </location>
</feature>
<feature type="region of interest" description="Disordered" evidence="1">
    <location>
        <begin position="386"/>
        <end position="434"/>
    </location>
</feature>
<comment type="caution">
    <text evidence="3">The sequence shown here is derived from an EMBL/GenBank/DDBJ whole genome shotgun (WGS) entry which is preliminary data.</text>
</comment>
<dbReference type="OrthoDB" id="214394at2157"/>
<keyword evidence="4" id="KW-1185">Reference proteome</keyword>
<sequence>MNLPFLNSGGYQPLQVDEELYRSLQDRTRDEGNILMQTRPYKEGPGHEYAVEVIKTFQRGEIDRGFLSRLLGNEEYPGPFSFEIWYDEGHIKFVWSVPNDYWYNTHREMMAANYPRIHIQRTDKAFPGFTPGDYVSGGYLTPDRNIYHPFKGMGQGAHGQFEDDKSPFRNITSALIGRSGTSAVAQVIFTPANSDWRERRPGWRNAGKVSRHLKEGNFVHSWFNPKIEDPTQKQLRTANAIEDMAGEPAFYVNIRYFVFGENEEFVSQAAGQIGNAYVGTYHNPDYDQQFRDVPVSGKSLKWLLEQAVGREWERETGRPQDDFQNFPLTPPELGAIAHLPNNAVETPNVQFTRRGLGSQAPADAPRKVKAVDALPFEDYTVGQTAANGGLSATRTGLQSGDSVDPAPEDAPALDGDVDESIPEPEQGAWEEGGAAQRVMGEATFDKTLQEPAEQFEGERREGFLKLHDRYESDNLTVEDLREHAETDEQAKQYIRLLEAQSEYERRYDPDNPYQGGPDNLPAPAREMDESAITPDSVEREWCFDPHTNEDRAYEVKVHDEDGNVYMGQDVKNELIDVHEEHPDSPIWLGYLKDNRVGFHEIGIEKSSWFRHMTMFGMTGNGKSTAQKNILNQIARKGYGFCYIDPKGDTVDELITEIPENRMDDVIWIEPGSEDFDQVVGINFLEATKEPGTVAYNKEVSSIVDDLVAILKGGDYWGPKMQGITTNIARAMIRSPKPFTLTDMYHVIMSKQSRRAFADMIKREGRRLMDEEGLDEDNKEAMMNIHSYTEKIAEMDDAEVDAVVRRIQSWVEDPLARGIVAHREGTVDLAESVEEGKIILVKIPIESEDLKRVVSTAVMRRIWSAIQSRREEEELREPYFTFIDEFDWVESEEMDVEAMLSKARSKKMGVGLANQNPGQITEETRDQMFANSRTMGTFGIGLPEDARLLAERLGEQVDGPDIEDIPRFVMYLRILLQGEHEEYLSDPIPVNTFADYPPERSRDEAKAKLVNSLDEYGVPPLEANINETAMLIHNLGNDEATQRHFLQAIREVQLERGAEAVALRRVAEVFEERTGRSIDDYPNGLKINPDHFNRYVQISEDVQGEEPDDGVSVPKDELLEKETPPGTIAYTDVTEGEDEHLIADTEGAVTITEEGMAFVLAADEGSFEMTDVHRTILSHGFDWFSRAGFQVSILAQSKKDDISDAEGELPGELDESSPRALKQSIERLEEEHELAYDLGDSKDITIEAEASLTKPAGPLHNLQRGVNQGKKVFFLTQDGRVNNRKREHDASTLHGYLTDPPLASRENVWEDNEGNVHESLILYNRTEFLDFSDEDEADKFALIRKGNQTVWEWDGSQLRLYDGSGPESAERGRMGAGKLDDPSVNTVDSWCRYDTYEDEWEVYSHDNRELLYDSLEELEEEWQRVRKPFLPEYEFDDLPTEDDWEIVIMPTDPEQIEKPVDAMPRVYDGEETKPLIDEDYWEQSFGQTFETALLRGFGESSSSNGQIASSHHQQLYDTVSRKFITAEKMRDEDASLPSIERNHTASVDYGGKEPLTRLFWEQVWKRHGEGVDLDAPMDASTLKTAMKGAHAMTNNREEAIQDAVLAGHLIYTDIGFFLAPPRGDRVSLVLRNNTDEYVQREAWRAVWEANNISPGETITSTGFAANALNRGPFTGDDAVRPRVRAAVKASLSRGTLEEVEDEGPGGKTIVSYRLPARDPPEEWVHVWNFARVDQEEIFPRHELPGLVENAHDIPQDVAEEHIETAIRANVLLEAEGFVSLNDPHDSSTSSIDWDLYLEEMGDGNDDSDGGSGGGPDTTTHEDSTTGQQEQAGEATAPTADEATTGQASASGVSASGDATDSSTEAPATVSDDGDNQQPAAGAKQEETEEAVAPLDVDTVIDASSSVGAHDNSPGEDEDVQLTVDDLTQEESMERFADYHITDSAEVAPEQNVDYLQVPSRTAYHAYEMFCEKNDVEPRNVQNIGDMVDYLGCKKEVQRVNGTAATRLIGVTLAQTGEELAEMHPDSDDQLEI</sequence>
<dbReference type="PANTHER" id="PTHR30121:SF6">
    <property type="entry name" value="SLR6007 PROTEIN"/>
    <property type="match status" value="1"/>
</dbReference>
<proteinExistence type="predicted"/>
<evidence type="ECO:0000256" key="1">
    <source>
        <dbReference type="SAM" id="MobiDB-lite"/>
    </source>
</evidence>